<reference evidence="2 3" key="1">
    <citation type="submission" date="2014-04" db="EMBL/GenBank/DDBJ databases">
        <authorList>
            <consortium name="DOE Joint Genome Institute"/>
            <person name="Kuo A."/>
            <person name="Kohler A."/>
            <person name="Costa M.D."/>
            <person name="Nagy L.G."/>
            <person name="Floudas D."/>
            <person name="Copeland A."/>
            <person name="Barry K.W."/>
            <person name="Cichocki N."/>
            <person name="Veneault-Fourrey C."/>
            <person name="LaButti K."/>
            <person name="Lindquist E.A."/>
            <person name="Lipzen A."/>
            <person name="Lundell T."/>
            <person name="Morin E."/>
            <person name="Murat C."/>
            <person name="Sun H."/>
            <person name="Tunlid A."/>
            <person name="Henrissat B."/>
            <person name="Grigoriev I.V."/>
            <person name="Hibbett D.S."/>
            <person name="Martin F."/>
            <person name="Nordberg H.P."/>
            <person name="Cantor M.N."/>
            <person name="Hua S.X."/>
        </authorList>
    </citation>
    <scope>NUCLEOTIDE SEQUENCE [LARGE SCALE GENOMIC DNA]</scope>
    <source>
        <strain evidence="2 3">441</strain>
    </source>
</reference>
<dbReference type="Proteomes" id="UP000054018">
    <property type="component" value="Unassembled WGS sequence"/>
</dbReference>
<gene>
    <name evidence="2" type="ORF">PISMIDRAFT_678036</name>
</gene>
<name>A0A0C9ZQQ7_9AGAM</name>
<evidence type="ECO:0000313" key="2">
    <source>
        <dbReference type="EMBL" id="KIK24642.1"/>
    </source>
</evidence>
<evidence type="ECO:0000313" key="3">
    <source>
        <dbReference type="Proteomes" id="UP000054018"/>
    </source>
</evidence>
<dbReference type="HOGENOM" id="CLU_2961734_0_0_1"/>
<organism evidence="2 3">
    <name type="scientific">Pisolithus microcarpus 441</name>
    <dbReference type="NCBI Taxonomy" id="765257"/>
    <lineage>
        <taxon>Eukaryota</taxon>
        <taxon>Fungi</taxon>
        <taxon>Dikarya</taxon>
        <taxon>Basidiomycota</taxon>
        <taxon>Agaricomycotina</taxon>
        <taxon>Agaricomycetes</taxon>
        <taxon>Agaricomycetidae</taxon>
        <taxon>Boletales</taxon>
        <taxon>Sclerodermatineae</taxon>
        <taxon>Pisolithaceae</taxon>
        <taxon>Pisolithus</taxon>
    </lineage>
</organism>
<feature type="chain" id="PRO_5002223775" evidence="1">
    <location>
        <begin position="30"/>
        <end position="59"/>
    </location>
</feature>
<feature type="signal peptide" evidence="1">
    <location>
        <begin position="1"/>
        <end position="29"/>
    </location>
</feature>
<reference evidence="3" key="2">
    <citation type="submission" date="2015-01" db="EMBL/GenBank/DDBJ databases">
        <title>Evolutionary Origins and Diversification of the Mycorrhizal Mutualists.</title>
        <authorList>
            <consortium name="DOE Joint Genome Institute"/>
            <consortium name="Mycorrhizal Genomics Consortium"/>
            <person name="Kohler A."/>
            <person name="Kuo A."/>
            <person name="Nagy L.G."/>
            <person name="Floudas D."/>
            <person name="Copeland A."/>
            <person name="Barry K.W."/>
            <person name="Cichocki N."/>
            <person name="Veneault-Fourrey C."/>
            <person name="LaButti K."/>
            <person name="Lindquist E.A."/>
            <person name="Lipzen A."/>
            <person name="Lundell T."/>
            <person name="Morin E."/>
            <person name="Murat C."/>
            <person name="Riley R."/>
            <person name="Ohm R."/>
            <person name="Sun H."/>
            <person name="Tunlid A."/>
            <person name="Henrissat B."/>
            <person name="Grigoriev I.V."/>
            <person name="Hibbett D.S."/>
            <person name="Martin F."/>
        </authorList>
    </citation>
    <scope>NUCLEOTIDE SEQUENCE [LARGE SCALE GENOMIC DNA]</scope>
    <source>
        <strain evidence="3">441</strain>
    </source>
</reference>
<accession>A0A0C9ZQQ7</accession>
<protein>
    <submittedName>
        <fullName evidence="2">Uncharacterized protein</fullName>
    </submittedName>
</protein>
<sequence>MIGEKNSIHLHKILWAVMVLANLPSRCMWLPPMPGLIARGEDGKYWDGQIFAATHEHDV</sequence>
<evidence type="ECO:0000256" key="1">
    <source>
        <dbReference type="SAM" id="SignalP"/>
    </source>
</evidence>
<dbReference type="EMBL" id="KN833714">
    <property type="protein sequence ID" value="KIK24642.1"/>
    <property type="molecule type" value="Genomic_DNA"/>
</dbReference>
<dbReference type="AlphaFoldDB" id="A0A0C9ZQQ7"/>
<keyword evidence="1" id="KW-0732">Signal</keyword>
<keyword evidence="3" id="KW-1185">Reference proteome</keyword>
<proteinExistence type="predicted"/>